<dbReference type="AlphaFoldDB" id="A0A1B1SAH7"/>
<dbReference type="InterPro" id="IPR010870">
    <property type="entry name" value="Porin_O/P"/>
</dbReference>
<dbReference type="Proteomes" id="UP000186351">
    <property type="component" value="Chromosome"/>
</dbReference>
<evidence type="ECO:0000313" key="3">
    <source>
        <dbReference type="Proteomes" id="UP000186351"/>
    </source>
</evidence>
<protein>
    <submittedName>
        <fullName evidence="2">Porin</fullName>
    </submittedName>
</protein>
<gene>
    <name evidence="2" type="ORF">A4V02_08725</name>
</gene>
<evidence type="ECO:0000313" key="2">
    <source>
        <dbReference type="EMBL" id="ANU63801.2"/>
    </source>
</evidence>
<evidence type="ECO:0000256" key="1">
    <source>
        <dbReference type="SAM" id="SignalP"/>
    </source>
</evidence>
<proteinExistence type="predicted"/>
<dbReference type="Pfam" id="PF07396">
    <property type="entry name" value="Porin_O_P"/>
    <property type="match status" value="1"/>
</dbReference>
<dbReference type="Gene3D" id="2.40.160.10">
    <property type="entry name" value="Porin"/>
    <property type="match status" value="1"/>
</dbReference>
<dbReference type="EMBL" id="CP015402">
    <property type="protein sequence ID" value="ANU63801.2"/>
    <property type="molecule type" value="Genomic_DNA"/>
</dbReference>
<keyword evidence="3" id="KW-1185">Reference proteome</keyword>
<dbReference type="GeneID" id="65536948"/>
<organism evidence="2 3">
    <name type="scientific">Muribaculum intestinale</name>
    <dbReference type="NCBI Taxonomy" id="1796646"/>
    <lineage>
        <taxon>Bacteria</taxon>
        <taxon>Pseudomonadati</taxon>
        <taxon>Bacteroidota</taxon>
        <taxon>Bacteroidia</taxon>
        <taxon>Bacteroidales</taxon>
        <taxon>Muribaculaceae</taxon>
        <taxon>Muribaculum</taxon>
    </lineage>
</organism>
<accession>A0A1Z2XI51</accession>
<sequence length="400" mass="44517">MKKIFAIMACCAAATTMYASDVTESSYDVLNAPMETPSSASVPASSAAGATEDWKSQLAKMVKVSGYLQAGYNYNSLGSGSSSFQAKRLRLILDGQVCKNGSVRVQIEAFNGIAGSTNGNGQKNIQVMDAFFTYKFNPAFQVRVGQFYTPLGYENYDISPATLETVDFSNICYRMACRNAIGYDFVDYGRDLGIMLMGDLLPSAEGFNYLSYNFAVTNGQLPCKDDNNKSKDIIAALTVRPLKYFNVKAAYNYGEYQTNKDLENEEGEEIPGKYCPMHRFVGGFWYNNPTGLDVRAEYGYLRGKKEGISLAHETGFYALAGYHFGKFLPVVRYDMYHDSLNKLSLNNYDRVLLGCTWEPFGNLKVQLNYMLSMYGKDVREASNNGKSTSSQLQLMGLFKF</sequence>
<dbReference type="RefSeq" id="WP_084274062.1">
    <property type="nucleotide sequence ID" value="NZ_CAJTAP010000003.1"/>
</dbReference>
<name>A0A1B1SAH7_9BACT</name>
<feature type="signal peptide" evidence="1">
    <location>
        <begin position="1"/>
        <end position="19"/>
    </location>
</feature>
<dbReference type="STRING" id="1796646.A4V02_08725"/>
<accession>A0A1B1SAH7</accession>
<dbReference type="SUPFAM" id="SSF56935">
    <property type="entry name" value="Porins"/>
    <property type="match status" value="1"/>
</dbReference>
<dbReference type="KEGG" id="pary:A4V02_08725"/>
<feature type="chain" id="PRO_5012000554" evidence="1">
    <location>
        <begin position="20"/>
        <end position="400"/>
    </location>
</feature>
<dbReference type="InterPro" id="IPR023614">
    <property type="entry name" value="Porin_dom_sf"/>
</dbReference>
<keyword evidence="1" id="KW-0732">Signal</keyword>
<reference evidence="3" key="1">
    <citation type="submission" date="2016-04" db="EMBL/GenBank/DDBJ databases">
        <title>Complete Genome Sequences of Twelve Strains of a Stable Defined Moderately Diverse Mouse Microbiota 2 (sDMDMm2).</title>
        <authorList>
            <person name="Uchimura Y."/>
            <person name="Wyss M."/>
            <person name="Brugiroux S."/>
            <person name="Limenitakis J.P."/>
            <person name="Stecher B."/>
            <person name="McCoy K.D."/>
            <person name="Macpherson A.J."/>
        </authorList>
    </citation>
    <scope>NUCLEOTIDE SEQUENCE [LARGE SCALE GENOMIC DNA]</scope>
    <source>
        <strain evidence="3">YL27</strain>
    </source>
</reference>